<accession>A0A9P3B902</accession>
<keyword evidence="2" id="KW-1185">Reference proteome</keyword>
<dbReference type="GeneID" id="67002361"/>
<organism evidence="1 2">
    <name type="scientific">Aspergillus pseudoviridinutans</name>
    <dbReference type="NCBI Taxonomy" id="1517512"/>
    <lineage>
        <taxon>Eukaryota</taxon>
        <taxon>Fungi</taxon>
        <taxon>Dikarya</taxon>
        <taxon>Ascomycota</taxon>
        <taxon>Pezizomycotina</taxon>
        <taxon>Eurotiomycetes</taxon>
        <taxon>Eurotiomycetidae</taxon>
        <taxon>Eurotiales</taxon>
        <taxon>Aspergillaceae</taxon>
        <taxon>Aspergillus</taxon>
        <taxon>Aspergillus subgen. Fumigati</taxon>
    </lineage>
</organism>
<proteinExistence type="predicted"/>
<evidence type="ECO:0000313" key="1">
    <source>
        <dbReference type="EMBL" id="GIJ84898.1"/>
    </source>
</evidence>
<reference evidence="1 2" key="1">
    <citation type="submission" date="2018-10" db="EMBL/GenBank/DDBJ databases">
        <title>Pan-genome distribution and transcriptional activeness of fungal secondary metabolism genes in Aspergillus section Fumigati.</title>
        <authorList>
            <person name="Takahashi H."/>
            <person name="Umemura M."/>
            <person name="Ninomiya A."/>
            <person name="Kusuya Y."/>
            <person name="Urayama S."/>
            <person name="Shimizu M."/>
            <person name="Watanabe A."/>
            <person name="Kamei K."/>
            <person name="Yaguchi T."/>
            <person name="Hagiwara D."/>
        </authorList>
    </citation>
    <scope>NUCLEOTIDE SEQUENCE [LARGE SCALE GENOMIC DNA]</scope>
    <source>
        <strain evidence="1 2">IFM 55266</strain>
    </source>
</reference>
<dbReference type="AlphaFoldDB" id="A0A9P3B902"/>
<gene>
    <name evidence="1" type="ORF">Asppvi_003749</name>
</gene>
<comment type="caution">
    <text evidence="1">The sequence shown here is derived from an EMBL/GenBank/DDBJ whole genome shotgun (WGS) entry which is preliminary data.</text>
</comment>
<evidence type="ECO:0000313" key="2">
    <source>
        <dbReference type="Proteomes" id="UP001043456"/>
    </source>
</evidence>
<dbReference type="OrthoDB" id="3758478at2759"/>
<protein>
    <submittedName>
        <fullName evidence="1">Uncharacterized protein</fullName>
    </submittedName>
</protein>
<dbReference type="Proteomes" id="UP001043456">
    <property type="component" value="Unassembled WGS sequence"/>
</dbReference>
<dbReference type="RefSeq" id="XP_043155645.1">
    <property type="nucleotide sequence ID" value="XM_043299710.1"/>
</dbReference>
<sequence length="147" mass="15985">MGTSPTAMPAPAEVQATTLEKFIQGWAGWAPDGFLANWSEDCTQKTLPFSSGVPVRTCPDTEQLFPVLMFLVSNFTADDVENPHTSMAPKPLVHSGDAVSLICQTNMEHALRTLLGSQVQLGLRLPGYNRSQINSIEPPGARREPCF</sequence>
<name>A0A9P3B902_9EURO</name>
<dbReference type="EMBL" id="BHVY01000002">
    <property type="protein sequence ID" value="GIJ84898.1"/>
    <property type="molecule type" value="Genomic_DNA"/>
</dbReference>